<evidence type="ECO:0008006" key="4">
    <source>
        <dbReference type="Google" id="ProtNLM"/>
    </source>
</evidence>
<dbReference type="AlphaFoldDB" id="A0A2K8L868"/>
<dbReference type="Proteomes" id="UP000231637">
    <property type="component" value="Chromosome"/>
</dbReference>
<keyword evidence="1" id="KW-0732">Signal</keyword>
<name>A0A2K8L868_9PROT</name>
<dbReference type="Gene3D" id="2.60.40.1820">
    <property type="match status" value="1"/>
</dbReference>
<dbReference type="SUPFAM" id="SSF117070">
    <property type="entry name" value="LEA14-like"/>
    <property type="match status" value="1"/>
</dbReference>
<feature type="chain" id="PRO_5014823576" description="Late embryogenesis abundant protein" evidence="1">
    <location>
        <begin position="24"/>
        <end position="205"/>
    </location>
</feature>
<sequence>MAPISRLPIISMFLASLFLASCATMQHVSELSNVKFTLDRVSDVRIAGIDVMNFSDAQQLNVYQVGRITLATARENLPLDITLHLKTENPVINQVAATLTRMEWTLMLDGRDTISGVLQDQITLQAGETSDIPLRLSLNMFQFFDEKNALDMLDLALAFAGEGGGIPQGVALKIRPTINTIFGPFTYKPILIEPRPKERSQRRTF</sequence>
<dbReference type="EMBL" id="CP018800">
    <property type="protein sequence ID" value="ATX82061.1"/>
    <property type="molecule type" value="Genomic_DNA"/>
</dbReference>
<dbReference type="OrthoDB" id="1496206at2"/>
<gene>
    <name evidence="2" type="ORF">Ga0123462_1197</name>
</gene>
<keyword evidence="3" id="KW-1185">Reference proteome</keyword>
<proteinExistence type="predicted"/>
<evidence type="ECO:0000256" key="1">
    <source>
        <dbReference type="SAM" id="SignalP"/>
    </source>
</evidence>
<protein>
    <recommendedName>
        <fullName evidence="4">Late embryogenesis abundant protein</fullName>
    </recommendedName>
</protein>
<evidence type="ECO:0000313" key="2">
    <source>
        <dbReference type="EMBL" id="ATX82061.1"/>
    </source>
</evidence>
<dbReference type="PROSITE" id="PS51257">
    <property type="entry name" value="PROKAR_LIPOPROTEIN"/>
    <property type="match status" value="1"/>
</dbReference>
<dbReference type="RefSeq" id="WP_100265453.1">
    <property type="nucleotide sequence ID" value="NZ_CP018800.1"/>
</dbReference>
<accession>A0A2K8L868</accession>
<reference evidence="2 3" key="1">
    <citation type="submission" date="2016-12" db="EMBL/GenBank/DDBJ databases">
        <title>Isolation and genomic insights into novel planktonic Zetaproteobacteria from stratified waters of the Chesapeake Bay.</title>
        <authorList>
            <person name="McAllister S.M."/>
            <person name="Kato S."/>
            <person name="Chan C.S."/>
            <person name="Chiu B.K."/>
            <person name="Field E.K."/>
        </authorList>
    </citation>
    <scope>NUCLEOTIDE SEQUENCE [LARGE SCALE GENOMIC DNA]</scope>
    <source>
        <strain evidence="2 3">CP-8</strain>
    </source>
</reference>
<evidence type="ECO:0000313" key="3">
    <source>
        <dbReference type="Proteomes" id="UP000231637"/>
    </source>
</evidence>
<dbReference type="KEGG" id="mfn:Ga0123462_1197"/>
<organism evidence="2 3">
    <name type="scientific">Mariprofundus ferrinatatus</name>
    <dbReference type="NCBI Taxonomy" id="1921087"/>
    <lineage>
        <taxon>Bacteria</taxon>
        <taxon>Pseudomonadati</taxon>
        <taxon>Pseudomonadota</taxon>
        <taxon>Candidatius Mariprofundia</taxon>
        <taxon>Mariprofundales</taxon>
        <taxon>Mariprofundaceae</taxon>
        <taxon>Mariprofundus</taxon>
    </lineage>
</organism>
<feature type="signal peptide" evidence="1">
    <location>
        <begin position="1"/>
        <end position="23"/>
    </location>
</feature>